<dbReference type="InterPro" id="IPR001173">
    <property type="entry name" value="Glyco_trans_2-like"/>
</dbReference>
<dbReference type="Proteomes" id="UP000002043">
    <property type="component" value="Chromosome"/>
</dbReference>
<evidence type="ECO:0000259" key="1">
    <source>
        <dbReference type="Pfam" id="PF00535"/>
    </source>
</evidence>
<keyword evidence="2" id="KW-0808">Transferase</keyword>
<organism evidence="2 3">
    <name type="scientific">Thermocrinis albus (strain DSM 14484 / JCM 11386 / HI 11/12)</name>
    <dbReference type="NCBI Taxonomy" id="638303"/>
    <lineage>
        <taxon>Bacteria</taxon>
        <taxon>Pseudomonadati</taxon>
        <taxon>Aquificota</taxon>
        <taxon>Aquificia</taxon>
        <taxon>Aquificales</taxon>
        <taxon>Aquificaceae</taxon>
        <taxon>Thermocrinis</taxon>
    </lineage>
</organism>
<dbReference type="CDD" id="cd00761">
    <property type="entry name" value="Glyco_tranf_GTA_type"/>
    <property type="match status" value="1"/>
</dbReference>
<reference evidence="3" key="1">
    <citation type="journal article" date="2010" name="Stand. Genomic Sci.">
        <title>Complete genome sequence of Thermocrinis albus type strain (HI 11/12T).</title>
        <authorList>
            <person name="Wirth R."/>
            <person name="Sikorski J."/>
            <person name="Brambilla E."/>
            <person name="Misra M."/>
            <person name="Lapidus A."/>
            <person name="Copeland A."/>
            <person name="Nolan M."/>
            <person name="Lucas S."/>
            <person name="Chen F."/>
            <person name="Tice H."/>
            <person name="Cheng J.F."/>
            <person name="Han C."/>
            <person name="Detter J.C."/>
            <person name="Tapia R."/>
            <person name="Bruce D."/>
            <person name="Goodwin L."/>
            <person name="Pitluck S."/>
            <person name="Pati A."/>
            <person name="Anderson I."/>
            <person name="Ivanova N."/>
            <person name="Mavromatis K."/>
            <person name="Mikhailova N."/>
            <person name="Chen A."/>
            <person name="Palaniappan K."/>
            <person name="Bilek Y."/>
            <person name="Hader T."/>
            <person name="Land M."/>
            <person name="Hauser L."/>
            <person name="Chang Y.J."/>
            <person name="Jeffries C.D."/>
            <person name="Tindall B.J."/>
            <person name="Rohde M."/>
            <person name="Goker M."/>
            <person name="Bristow J."/>
            <person name="Eisen J.A."/>
            <person name="Markowitz V."/>
            <person name="Hugenholtz P."/>
            <person name="Kyrpides N.C."/>
            <person name="Klenk H.P."/>
        </authorList>
    </citation>
    <scope>NUCLEOTIDE SEQUENCE [LARGE SCALE GENOMIC DNA]</scope>
    <source>
        <strain evidence="3">DSM 14484 / JCM 11386 / HI 11/12</strain>
    </source>
</reference>
<dbReference type="EMBL" id="CP001931">
    <property type="protein sequence ID" value="ADC88857.1"/>
    <property type="molecule type" value="Genomic_DNA"/>
</dbReference>
<dbReference type="OrthoDB" id="396512at2"/>
<dbReference type="Pfam" id="PF00535">
    <property type="entry name" value="Glycos_transf_2"/>
    <property type="match status" value="1"/>
</dbReference>
<dbReference type="HOGENOM" id="CLU_025996_0_3_0"/>
<dbReference type="CAZy" id="GT2">
    <property type="family name" value="Glycosyltransferase Family 2"/>
</dbReference>
<dbReference type="PANTHER" id="PTHR22916:SF3">
    <property type="entry name" value="UDP-GLCNAC:BETAGAL BETA-1,3-N-ACETYLGLUCOSAMINYLTRANSFERASE-LIKE PROTEIN 1"/>
    <property type="match status" value="1"/>
</dbReference>
<dbReference type="Gene3D" id="3.90.550.10">
    <property type="entry name" value="Spore Coat Polysaccharide Biosynthesis Protein SpsA, Chain A"/>
    <property type="match status" value="1"/>
</dbReference>
<gene>
    <name evidence="2" type="ordered locus">Thal_0222</name>
</gene>
<evidence type="ECO:0000313" key="3">
    <source>
        <dbReference type="Proteomes" id="UP000002043"/>
    </source>
</evidence>
<sequence>MKVSVVIPVYNGENFVARAIESALAQTYPVEVVVVDDASTDNTSKIVSSYPVVYYRNQYRQERCLSRNLGVEISSGDVIFFLDHDDLWDKDHVIRMLSLLEDAQVLYSVPRTFVDGEGRVIRRSHKKIPKDPLLLLFGGEVGYPSACAFRRNAFLGYRNEYLHREDWELLLRSAVNGLKIKIVDTDTVMIRDHPHRNSYKNIKLYTVTLKIYEDYVGRIPVQYVPAFTFHVGDVCLRFGDFKRGWAFVFKAFTAQPSILMDKRRILNLLKRGFRLWRRLPV</sequence>
<accession>D3SNX0</accession>
<evidence type="ECO:0000313" key="2">
    <source>
        <dbReference type="EMBL" id="ADC88857.1"/>
    </source>
</evidence>
<dbReference type="STRING" id="638303.Thal_0222"/>
<name>D3SNX0_THEAH</name>
<dbReference type="RefSeq" id="WP_012991264.1">
    <property type="nucleotide sequence ID" value="NC_013894.1"/>
</dbReference>
<dbReference type="GO" id="GO:0016758">
    <property type="term" value="F:hexosyltransferase activity"/>
    <property type="evidence" value="ECO:0007669"/>
    <property type="project" value="UniProtKB-ARBA"/>
</dbReference>
<dbReference type="eggNOG" id="COG0463">
    <property type="taxonomic scope" value="Bacteria"/>
</dbReference>
<dbReference type="SUPFAM" id="SSF53448">
    <property type="entry name" value="Nucleotide-diphospho-sugar transferases"/>
    <property type="match status" value="1"/>
</dbReference>
<protein>
    <submittedName>
        <fullName evidence="2">Glycosyl transferase family 2</fullName>
    </submittedName>
</protein>
<dbReference type="PANTHER" id="PTHR22916">
    <property type="entry name" value="GLYCOSYLTRANSFERASE"/>
    <property type="match status" value="1"/>
</dbReference>
<keyword evidence="3" id="KW-1185">Reference proteome</keyword>
<dbReference type="AlphaFoldDB" id="D3SNX0"/>
<feature type="domain" description="Glycosyltransferase 2-like" evidence="1">
    <location>
        <begin position="4"/>
        <end position="154"/>
    </location>
</feature>
<proteinExistence type="predicted"/>
<dbReference type="KEGG" id="tal:Thal_0222"/>
<dbReference type="InterPro" id="IPR029044">
    <property type="entry name" value="Nucleotide-diphossugar_trans"/>
</dbReference>